<evidence type="ECO:0000313" key="1">
    <source>
        <dbReference type="EMBL" id="PPK63249.1"/>
    </source>
</evidence>
<dbReference type="EMBL" id="PTIX01000030">
    <property type="protein sequence ID" value="PPK63249.1"/>
    <property type="molecule type" value="Genomic_DNA"/>
</dbReference>
<sequence>MGLRTPQAGTGSPLGLLEEWAAGGAALREVLVTGYAVDLAELERRLVPTARGLGARITALSDPSGAREPVGVRHAGLLYQHGHAGAGFEVGLLVLVGDEQVWVAFGAGDAAWDDDRWLVVRSTPERGPLALREFGDWLAELPGVVPMPSWIADAVRVVGAAVRPDTVDDSLPDLRVADRLRRGGAPAETALLGARLTGDTVAVELRATSHTVVESSPDGAAWRNAVVITRDSATGHTVRAEYKDNGNRLLRARVPAGTPTASVFVTDTERCAPVRDLPRVSRDYPLADLFADHAVGRRFEADFLRVAAETEAEAPKATWARDLENALGPSLAALAFPAAWRADGPDPDLVPAEDFRLWRRRADKLRQAAAPGPLGQRLVVAALYATLLAAGAWEGDEDWREVVAEVAVAVQPSEAELADLPGDVTEFAVSLSALCVALLRQDAVFDGPGTHDRVATTAWRRTRDLIPYAVPGAVAPLLLTATRPHARVAVESELDDLVELATVAEDDPDAMLRLRFAEADIPATRFDGAWIVEGEFRNPRRFAARAATLAGSPCAVVARNAKKSTAILRDGDLVAIAESTVRRWRVYRLGPASSPTTLFGGDEALPATREQYPLLPIPEKVAALAAAAGVNPTMVAAALQ</sequence>
<proteinExistence type="predicted"/>
<name>A0A2S6GDH1_9PSEU</name>
<evidence type="ECO:0000313" key="2">
    <source>
        <dbReference type="Proteomes" id="UP000239203"/>
    </source>
</evidence>
<comment type="caution">
    <text evidence="1">The sequence shown here is derived from an EMBL/GenBank/DDBJ whole genome shotgun (WGS) entry which is preliminary data.</text>
</comment>
<accession>A0A2S6GDH1</accession>
<protein>
    <submittedName>
        <fullName evidence="1">Uncharacterized protein</fullName>
    </submittedName>
</protein>
<gene>
    <name evidence="1" type="ORF">CLV40_13041</name>
</gene>
<reference evidence="1 2" key="1">
    <citation type="submission" date="2018-02" db="EMBL/GenBank/DDBJ databases">
        <title>Genomic Encyclopedia of Archaeal and Bacterial Type Strains, Phase II (KMG-II): from individual species to whole genera.</title>
        <authorList>
            <person name="Goeker M."/>
        </authorList>
    </citation>
    <scope>NUCLEOTIDE SEQUENCE [LARGE SCALE GENOMIC DNA]</scope>
    <source>
        <strain evidence="1 2">YU 961-1</strain>
    </source>
</reference>
<keyword evidence="2" id="KW-1185">Reference proteome</keyword>
<dbReference type="Proteomes" id="UP000239203">
    <property type="component" value="Unassembled WGS sequence"/>
</dbReference>
<organism evidence="1 2">
    <name type="scientific">Actinokineospora auranticolor</name>
    <dbReference type="NCBI Taxonomy" id="155976"/>
    <lineage>
        <taxon>Bacteria</taxon>
        <taxon>Bacillati</taxon>
        <taxon>Actinomycetota</taxon>
        <taxon>Actinomycetes</taxon>
        <taxon>Pseudonocardiales</taxon>
        <taxon>Pseudonocardiaceae</taxon>
        <taxon>Actinokineospora</taxon>
    </lineage>
</organism>
<dbReference type="AlphaFoldDB" id="A0A2S6GDH1"/>